<keyword evidence="1" id="KW-0732">Signal</keyword>
<dbReference type="Pfam" id="PF12708">
    <property type="entry name" value="Pect-lyase_RHGA_epim"/>
    <property type="match status" value="1"/>
</dbReference>
<evidence type="ECO:0000313" key="4">
    <source>
        <dbReference type="Proteomes" id="UP000800981"/>
    </source>
</evidence>
<dbReference type="InterPro" id="IPR024535">
    <property type="entry name" value="RHGA/B-epi-like_pectate_lyase"/>
</dbReference>
<feature type="chain" id="PRO_5046835683" description="Rhamnogalacturonase A/B/Epimerase-like pectate lyase domain-containing protein" evidence="1">
    <location>
        <begin position="24"/>
        <end position="497"/>
    </location>
</feature>
<dbReference type="Gene3D" id="2.160.20.10">
    <property type="entry name" value="Single-stranded right-handed beta-helix, Pectin lyase-like"/>
    <property type="match status" value="1"/>
</dbReference>
<comment type="caution">
    <text evidence="3">The sequence shown here is derived from an EMBL/GenBank/DDBJ whole genome shotgun (WGS) entry which is preliminary data.</text>
</comment>
<sequence length="497" mass="51264">MSIRTVLPLTAAALVLTAAPADAADRRASATLQKSVRTAAVSVSTMAFGAVSPSSPSVTSSVALPAGKVAVSLFLSGNCPTVKVKIGTGAAVTGGNGAQISGAAATSPFPVQVTGDGCSATYRLGITVTPGTIAPEAAPAIATNVKDVTAYGAKGDGVTDDTSAIRRALDALSPGDVLRFPAGRTFVHRDIIKILKPGVTLSGSATLLAPDPMKSDVVIEADNVTVEGLSFVTKNARERKAEIDQMGLTVWSNTGTVLRKVTVNGSASAGIYVVGSRKFRIEDAVVQNTLSDGIHVTGASSDGTVVRPTVRNTGDDGVAVVSYRNDGAPCRNISVVSPRFYGNTWGRAFAVVGGEDITYTDVYAERSNAAAIYVAAEGVSSWNTFAPKRVTFTGGTLVKSNVNPVVDQGAVLVHSGQPDQIEDVTISDIAIKDTRADASRQVGAYSDYDPAPRRVRFSNISITGGGLPVWVNLPSANYALDGIVWNGSSLAAHRQAW</sequence>
<feature type="signal peptide" evidence="1">
    <location>
        <begin position="1"/>
        <end position="23"/>
    </location>
</feature>
<dbReference type="EMBL" id="JAANNP010000002">
    <property type="protein sequence ID" value="NHC13424.1"/>
    <property type="molecule type" value="Genomic_DNA"/>
</dbReference>
<protein>
    <recommendedName>
        <fullName evidence="2">Rhamnogalacturonase A/B/Epimerase-like pectate lyase domain-containing protein</fullName>
    </recommendedName>
</protein>
<proteinExistence type="predicted"/>
<dbReference type="Proteomes" id="UP000800981">
    <property type="component" value="Unassembled WGS sequence"/>
</dbReference>
<keyword evidence="4" id="KW-1185">Reference proteome</keyword>
<dbReference type="InterPro" id="IPR006626">
    <property type="entry name" value="PbH1"/>
</dbReference>
<accession>A0ABX0GUU6</accession>
<name>A0ABX0GUU6_9ACTN</name>
<organism evidence="3 4">
    <name type="scientific">Motilibacter deserti</name>
    <dbReference type="NCBI Taxonomy" id="2714956"/>
    <lineage>
        <taxon>Bacteria</taxon>
        <taxon>Bacillati</taxon>
        <taxon>Actinomycetota</taxon>
        <taxon>Actinomycetes</taxon>
        <taxon>Motilibacterales</taxon>
        <taxon>Motilibacteraceae</taxon>
        <taxon>Motilibacter</taxon>
    </lineage>
</organism>
<feature type="domain" description="Rhamnogalacturonase A/B/Epimerase-like pectate lyase" evidence="2">
    <location>
        <begin position="148"/>
        <end position="364"/>
    </location>
</feature>
<reference evidence="3 4" key="1">
    <citation type="submission" date="2020-03" db="EMBL/GenBank/DDBJ databases">
        <title>Two novel Motilibacter sp.</title>
        <authorList>
            <person name="Liu S."/>
        </authorList>
    </citation>
    <scope>NUCLEOTIDE SEQUENCE [LARGE SCALE GENOMIC DNA]</scope>
    <source>
        <strain evidence="3 4">E257</strain>
    </source>
</reference>
<dbReference type="SUPFAM" id="SSF51126">
    <property type="entry name" value="Pectin lyase-like"/>
    <property type="match status" value="1"/>
</dbReference>
<evidence type="ECO:0000256" key="1">
    <source>
        <dbReference type="SAM" id="SignalP"/>
    </source>
</evidence>
<dbReference type="RefSeq" id="WP_166279802.1">
    <property type="nucleotide sequence ID" value="NZ_JAANNP010000002.1"/>
</dbReference>
<dbReference type="InterPro" id="IPR011050">
    <property type="entry name" value="Pectin_lyase_fold/virulence"/>
</dbReference>
<gene>
    <name evidence="3" type="ORF">G9H71_06470</name>
</gene>
<dbReference type="SMART" id="SM00710">
    <property type="entry name" value="PbH1"/>
    <property type="match status" value="7"/>
</dbReference>
<dbReference type="InterPro" id="IPR012334">
    <property type="entry name" value="Pectin_lyas_fold"/>
</dbReference>
<evidence type="ECO:0000313" key="3">
    <source>
        <dbReference type="EMBL" id="NHC13424.1"/>
    </source>
</evidence>
<evidence type="ECO:0000259" key="2">
    <source>
        <dbReference type="Pfam" id="PF12708"/>
    </source>
</evidence>